<dbReference type="InterPro" id="IPR036390">
    <property type="entry name" value="WH_DNA-bd_sf"/>
</dbReference>
<dbReference type="RefSeq" id="WP_046219321.1">
    <property type="nucleotide sequence ID" value="NZ_JWYV01000002.1"/>
</dbReference>
<dbReference type="FunFam" id="1.10.10.10:FF:000001">
    <property type="entry name" value="LysR family transcriptional regulator"/>
    <property type="match status" value="1"/>
</dbReference>
<dbReference type="Pfam" id="PF03466">
    <property type="entry name" value="LysR_substrate"/>
    <property type="match status" value="1"/>
</dbReference>
<evidence type="ECO:0000256" key="1">
    <source>
        <dbReference type="ARBA" id="ARBA00009437"/>
    </source>
</evidence>
<dbReference type="PROSITE" id="PS50931">
    <property type="entry name" value="HTH_LYSR"/>
    <property type="match status" value="1"/>
</dbReference>
<keyword evidence="2" id="KW-0805">Transcription regulation</keyword>
<sequence>MKSNYSLDDLRCFCTVARLGSFKTAAEQLSMPLSTLSRRIRQLETDLQLRLLNRDAHRVSLTHTGQQYFERSSTLFDELSDIGEDLHRDKHEPKGKIRISAPINAGSQFLRDIFFDFLLQYPDIQLDLQFSNSLIDIEAQAMDVVFRVGSPVVENWIARPLKDIHFIVCAHPEYPVQAITHPEMLNDHSSILCHPMSPWQLVHSETGAEYDHQPVKGLRLEVDEIRMLTHAIQSGLGIGYMPDYFALPMIANSELSRVLPDWCSKPRTLFMLYRDRDHLPMRVRLFVEFVMTRFEVTSDSN</sequence>
<dbReference type="InterPro" id="IPR005119">
    <property type="entry name" value="LysR_subst-bd"/>
</dbReference>
<dbReference type="InterPro" id="IPR000847">
    <property type="entry name" value="LysR_HTH_N"/>
</dbReference>
<dbReference type="SUPFAM" id="SSF46785">
    <property type="entry name" value="Winged helix' DNA-binding domain"/>
    <property type="match status" value="1"/>
</dbReference>
<evidence type="ECO:0000313" key="7">
    <source>
        <dbReference type="Proteomes" id="UP000033633"/>
    </source>
</evidence>
<name>A0A0F5VFW1_9GAMM</name>
<dbReference type="PANTHER" id="PTHR30537:SF5">
    <property type="entry name" value="HTH-TYPE TRANSCRIPTIONAL ACTIVATOR TTDR-RELATED"/>
    <property type="match status" value="1"/>
</dbReference>
<accession>A0A0F5VFW1</accession>
<dbReference type="Pfam" id="PF00126">
    <property type="entry name" value="HTH_1"/>
    <property type="match status" value="1"/>
</dbReference>
<dbReference type="OrthoDB" id="9815676at2"/>
<evidence type="ECO:0000256" key="4">
    <source>
        <dbReference type="ARBA" id="ARBA00023163"/>
    </source>
</evidence>
<evidence type="ECO:0000259" key="5">
    <source>
        <dbReference type="PROSITE" id="PS50931"/>
    </source>
</evidence>
<dbReference type="AlphaFoldDB" id="A0A0F5VFW1"/>
<protein>
    <submittedName>
        <fullName evidence="6">LysR family transcriptional regulator</fullName>
    </submittedName>
</protein>
<dbReference type="CDD" id="cd08422">
    <property type="entry name" value="PBP2_CrgA_like"/>
    <property type="match status" value="1"/>
</dbReference>
<reference evidence="6 7" key="1">
    <citation type="submission" date="2014-12" db="EMBL/GenBank/DDBJ databases">
        <title>Mercury Reductase activity and rhizosphere competence traits in the genome of root associated Photobacterium halotolerans MELD1.</title>
        <authorList>
            <person name="Mathew D.C."/>
            <person name="Huang C.-C."/>
        </authorList>
    </citation>
    <scope>NUCLEOTIDE SEQUENCE [LARGE SCALE GENOMIC DNA]</scope>
    <source>
        <strain evidence="6 7">MELD1</strain>
    </source>
</reference>
<dbReference type="SUPFAM" id="SSF53850">
    <property type="entry name" value="Periplasmic binding protein-like II"/>
    <property type="match status" value="1"/>
</dbReference>
<dbReference type="EMBL" id="JWYV01000002">
    <property type="protein sequence ID" value="KKD00953.1"/>
    <property type="molecule type" value="Genomic_DNA"/>
</dbReference>
<evidence type="ECO:0000256" key="3">
    <source>
        <dbReference type="ARBA" id="ARBA00023125"/>
    </source>
</evidence>
<dbReference type="STRING" id="265726.KY46_03975"/>
<keyword evidence="4" id="KW-0804">Transcription</keyword>
<comment type="similarity">
    <text evidence="1">Belongs to the LysR transcriptional regulatory family.</text>
</comment>
<feature type="domain" description="HTH lysR-type" evidence="5">
    <location>
        <begin position="5"/>
        <end position="62"/>
    </location>
</feature>
<proteinExistence type="inferred from homology"/>
<organism evidence="6 7">
    <name type="scientific">Photobacterium halotolerans</name>
    <dbReference type="NCBI Taxonomy" id="265726"/>
    <lineage>
        <taxon>Bacteria</taxon>
        <taxon>Pseudomonadati</taxon>
        <taxon>Pseudomonadota</taxon>
        <taxon>Gammaproteobacteria</taxon>
        <taxon>Vibrionales</taxon>
        <taxon>Vibrionaceae</taxon>
        <taxon>Photobacterium</taxon>
    </lineage>
</organism>
<dbReference type="InterPro" id="IPR058163">
    <property type="entry name" value="LysR-type_TF_proteobact-type"/>
</dbReference>
<evidence type="ECO:0000256" key="2">
    <source>
        <dbReference type="ARBA" id="ARBA00023015"/>
    </source>
</evidence>
<dbReference type="GO" id="GO:0003700">
    <property type="term" value="F:DNA-binding transcription factor activity"/>
    <property type="evidence" value="ECO:0007669"/>
    <property type="project" value="InterPro"/>
</dbReference>
<dbReference type="InterPro" id="IPR036388">
    <property type="entry name" value="WH-like_DNA-bd_sf"/>
</dbReference>
<dbReference type="Gene3D" id="3.40.190.290">
    <property type="match status" value="1"/>
</dbReference>
<keyword evidence="7" id="KW-1185">Reference proteome</keyword>
<dbReference type="GO" id="GO:0043565">
    <property type="term" value="F:sequence-specific DNA binding"/>
    <property type="evidence" value="ECO:0007669"/>
    <property type="project" value="TreeGrafter"/>
</dbReference>
<dbReference type="PATRIC" id="fig|265726.11.peg.2155"/>
<dbReference type="GO" id="GO:0006351">
    <property type="term" value="P:DNA-templated transcription"/>
    <property type="evidence" value="ECO:0007669"/>
    <property type="project" value="TreeGrafter"/>
</dbReference>
<dbReference type="Gene3D" id="1.10.10.10">
    <property type="entry name" value="Winged helix-like DNA-binding domain superfamily/Winged helix DNA-binding domain"/>
    <property type="match status" value="1"/>
</dbReference>
<evidence type="ECO:0000313" key="6">
    <source>
        <dbReference type="EMBL" id="KKD00953.1"/>
    </source>
</evidence>
<dbReference type="Proteomes" id="UP000033633">
    <property type="component" value="Unassembled WGS sequence"/>
</dbReference>
<comment type="caution">
    <text evidence="6">The sequence shown here is derived from an EMBL/GenBank/DDBJ whole genome shotgun (WGS) entry which is preliminary data.</text>
</comment>
<dbReference type="PANTHER" id="PTHR30537">
    <property type="entry name" value="HTH-TYPE TRANSCRIPTIONAL REGULATOR"/>
    <property type="match status" value="1"/>
</dbReference>
<gene>
    <name evidence="6" type="ORF">KY46_03975</name>
</gene>
<keyword evidence="3" id="KW-0238">DNA-binding</keyword>